<dbReference type="InterPro" id="IPR013324">
    <property type="entry name" value="RNA_pol_sigma_r3/r4-like"/>
</dbReference>
<dbReference type="Gene3D" id="1.10.10.10">
    <property type="entry name" value="Winged helix-like DNA-binding domain superfamily/Winged helix DNA-binding domain"/>
    <property type="match status" value="1"/>
</dbReference>
<dbReference type="RefSeq" id="WP_202105210.1">
    <property type="nucleotide sequence ID" value="NZ_JAERTY010000018.1"/>
</dbReference>
<keyword evidence="3" id="KW-0731">Sigma factor</keyword>
<comment type="caution">
    <text evidence="7">The sequence shown here is derived from an EMBL/GenBank/DDBJ whole genome shotgun (WGS) entry which is preliminary data.</text>
</comment>
<dbReference type="InterPro" id="IPR014327">
    <property type="entry name" value="RNA_pol_sigma70_bacteroid"/>
</dbReference>
<dbReference type="Pfam" id="PF08281">
    <property type="entry name" value="Sigma70_r4_2"/>
    <property type="match status" value="1"/>
</dbReference>
<dbReference type="EMBL" id="JAERTY010000018">
    <property type="protein sequence ID" value="MBL1411495.1"/>
    <property type="molecule type" value="Genomic_DNA"/>
</dbReference>
<dbReference type="PANTHER" id="PTHR43133:SF46">
    <property type="entry name" value="RNA POLYMERASE SIGMA-70 FACTOR ECF SUBFAMILY"/>
    <property type="match status" value="1"/>
</dbReference>
<evidence type="ECO:0000313" key="8">
    <source>
        <dbReference type="Proteomes" id="UP000625283"/>
    </source>
</evidence>
<dbReference type="InterPro" id="IPR036388">
    <property type="entry name" value="WH-like_DNA-bd_sf"/>
</dbReference>
<dbReference type="NCBIfam" id="TIGR02937">
    <property type="entry name" value="sigma70-ECF"/>
    <property type="match status" value="1"/>
</dbReference>
<evidence type="ECO:0000256" key="2">
    <source>
        <dbReference type="ARBA" id="ARBA00023015"/>
    </source>
</evidence>
<keyword evidence="8" id="KW-1185">Reference proteome</keyword>
<protein>
    <submittedName>
        <fullName evidence="7">RNA polymerase sigma-70 factor</fullName>
    </submittedName>
</protein>
<dbReference type="InterPro" id="IPR014284">
    <property type="entry name" value="RNA_pol_sigma-70_dom"/>
</dbReference>
<dbReference type="Pfam" id="PF04542">
    <property type="entry name" value="Sigma70_r2"/>
    <property type="match status" value="1"/>
</dbReference>
<dbReference type="SUPFAM" id="SSF88946">
    <property type="entry name" value="Sigma2 domain of RNA polymerase sigma factors"/>
    <property type="match status" value="1"/>
</dbReference>
<dbReference type="InterPro" id="IPR013249">
    <property type="entry name" value="RNA_pol_sigma70_r4_t2"/>
</dbReference>
<evidence type="ECO:0000313" key="7">
    <source>
        <dbReference type="EMBL" id="MBL1411495.1"/>
    </source>
</evidence>
<proteinExistence type="inferred from homology"/>
<dbReference type="InterPro" id="IPR007627">
    <property type="entry name" value="RNA_pol_sigma70_r2"/>
</dbReference>
<evidence type="ECO:0000256" key="1">
    <source>
        <dbReference type="ARBA" id="ARBA00010641"/>
    </source>
</evidence>
<dbReference type="PANTHER" id="PTHR43133">
    <property type="entry name" value="RNA POLYMERASE ECF-TYPE SIGMA FACTO"/>
    <property type="match status" value="1"/>
</dbReference>
<gene>
    <name evidence="7" type="ORF">JKG61_22240</name>
</gene>
<name>A0ABS1RAC8_9SPHI</name>
<reference evidence="7 8" key="1">
    <citation type="submission" date="2021-01" db="EMBL/GenBank/DDBJ databases">
        <title>C459-1 draft genome sequence.</title>
        <authorList>
            <person name="Zhang X.-F."/>
        </authorList>
    </citation>
    <scope>NUCLEOTIDE SEQUENCE [LARGE SCALE GENOMIC DNA]</scope>
    <source>
        <strain evidence="8">C459-1</strain>
    </source>
</reference>
<organism evidence="7 8">
    <name type="scientific">Sphingobacterium faecale</name>
    <dbReference type="NCBI Taxonomy" id="2803775"/>
    <lineage>
        <taxon>Bacteria</taxon>
        <taxon>Pseudomonadati</taxon>
        <taxon>Bacteroidota</taxon>
        <taxon>Sphingobacteriia</taxon>
        <taxon>Sphingobacteriales</taxon>
        <taxon>Sphingobacteriaceae</taxon>
        <taxon>Sphingobacterium</taxon>
    </lineage>
</organism>
<dbReference type="Proteomes" id="UP000625283">
    <property type="component" value="Unassembled WGS sequence"/>
</dbReference>
<accession>A0ABS1RAC8</accession>
<comment type="similarity">
    <text evidence="1">Belongs to the sigma-70 factor family. ECF subfamily.</text>
</comment>
<feature type="domain" description="RNA polymerase sigma factor 70 region 4 type 2" evidence="6">
    <location>
        <begin position="126"/>
        <end position="174"/>
    </location>
</feature>
<evidence type="ECO:0000259" key="6">
    <source>
        <dbReference type="Pfam" id="PF08281"/>
    </source>
</evidence>
<dbReference type="NCBIfam" id="TIGR02985">
    <property type="entry name" value="Sig70_bacteroi1"/>
    <property type="match status" value="1"/>
</dbReference>
<dbReference type="Gene3D" id="1.10.1740.10">
    <property type="match status" value="1"/>
</dbReference>
<evidence type="ECO:0000256" key="3">
    <source>
        <dbReference type="ARBA" id="ARBA00023082"/>
    </source>
</evidence>
<feature type="domain" description="RNA polymerase sigma-70 region 2" evidence="5">
    <location>
        <begin position="24"/>
        <end position="91"/>
    </location>
</feature>
<evidence type="ECO:0000256" key="4">
    <source>
        <dbReference type="ARBA" id="ARBA00023163"/>
    </source>
</evidence>
<dbReference type="SUPFAM" id="SSF88659">
    <property type="entry name" value="Sigma3 and sigma4 domains of RNA polymerase sigma factors"/>
    <property type="match status" value="1"/>
</dbReference>
<dbReference type="InterPro" id="IPR013325">
    <property type="entry name" value="RNA_pol_sigma_r2"/>
</dbReference>
<dbReference type="InterPro" id="IPR039425">
    <property type="entry name" value="RNA_pol_sigma-70-like"/>
</dbReference>
<keyword evidence="4" id="KW-0804">Transcription</keyword>
<evidence type="ECO:0000259" key="5">
    <source>
        <dbReference type="Pfam" id="PF04542"/>
    </source>
</evidence>
<sequence length="196" mass="23463">MSSKEFFLINNRLKDSDHNAFLEIYDTYAKALYHFVKKFIYDSAAIDDLVHDAFLNLWNARERIKPNYPIQNYLYKIARNLVYKRLKEQMRFLEIQGELAYIEEKRIVQYSVEETFIDAEYKGIYKSAVEQLPNQRRRIFQMSRQEGLSHKEIAERLGISINTVKEHMSLAMRSIQEYIAREHNILLKLLIVYLLS</sequence>
<keyword evidence="2" id="KW-0805">Transcription regulation</keyword>